<dbReference type="GO" id="GO:0000407">
    <property type="term" value="C:phagophore assembly site"/>
    <property type="evidence" value="ECO:0007669"/>
    <property type="project" value="TreeGrafter"/>
</dbReference>
<dbReference type="SMART" id="SM00145">
    <property type="entry name" value="PI3Ka"/>
    <property type="match status" value="1"/>
</dbReference>
<dbReference type="Gene3D" id="2.60.40.150">
    <property type="entry name" value="C2 domain"/>
    <property type="match status" value="1"/>
</dbReference>
<dbReference type="InterPro" id="IPR018936">
    <property type="entry name" value="PI3/4_kinase_CS"/>
</dbReference>
<evidence type="ECO:0000256" key="8">
    <source>
        <dbReference type="PIRNR" id="PIRNR000587"/>
    </source>
</evidence>
<dbReference type="Pfam" id="PF00613">
    <property type="entry name" value="PI3Ka"/>
    <property type="match status" value="1"/>
</dbReference>
<dbReference type="GO" id="GO:0005524">
    <property type="term" value="F:ATP binding"/>
    <property type="evidence" value="ECO:0007669"/>
    <property type="project" value="UniProtKB-UniRule"/>
</dbReference>
<dbReference type="InterPro" id="IPR057756">
    <property type="entry name" value="PI3-kinase_type3/VPS34_cat"/>
</dbReference>
<keyword evidence="4 8" id="KW-0547">Nucleotide-binding</keyword>
<evidence type="ECO:0000313" key="15">
    <source>
        <dbReference type="Proteomes" id="UP000444721"/>
    </source>
</evidence>
<dbReference type="OrthoDB" id="67688at2759"/>
<dbReference type="InterPro" id="IPR000403">
    <property type="entry name" value="PI3/4_kinase_cat_dom"/>
</dbReference>
<feature type="compositionally biased region" description="Low complexity" evidence="10">
    <location>
        <begin position="92"/>
        <end position="102"/>
    </location>
</feature>
<dbReference type="Pfam" id="PF00454">
    <property type="entry name" value="PI3_PI4_kinase"/>
    <property type="match status" value="1"/>
</dbReference>
<keyword evidence="15" id="KW-1185">Reference proteome</keyword>
<sequence length="1057" mass="120529">MIDSSPTPPTAAEAHHQLMDENNHHSEEQAQYESNVMTSSSSSGITSTSNVTPVTNGSNNNSQQQQTTSDDVSTMADSVMTSDQAVEENNASLSQQTSPSQQQTLSANLDNYNLQYYYNISEIEIQPFQVKIGWLEGDLFKHFSNYYHKYGADDDEYQSLIGCPFSDMIVECQICFEDGTPLCIPSLTSHVVLKEGRRQWEEWIHFPIKFNEIPSKANICFTIYDVYSPTQMVTIGSSCLPLFGKKGRLKSGKYRIPLFPHKSVDEILNEKYSTKACRDELSMVEKFEAKSKQQNILGQSNTIPKNSNLYKFFAGANSQNNAATNNQPNSNSTLAPMSSNGSIIVENNSEGAYAASSNLAWLDRFTNNRKEQLKEKKFHSSSIETFLNIELPSFDRRVVDFDYLSNLSNTSEEMPYSFYSGFTRFPGLMLPNNIATPKIAASMTKVKYAEDTKDHFRSETISTKYQFIDDPEAKQTNLAEEKHLKLSINLSSGLIDTNLKPNATETKKIQKILDYPPLHEMSTEDKSLLWKYRYYLRSNKRALTKFLRCVDWNYLAQQKEAEKLIPQWSEIDTVDALELLSRFFKNVKVVRDYAVKILRKADDAAILDVLLQLVQALRYEVEVNSVKLYESELAQFLLERASVNFHVANNLNWYLAVETEDPNFGEHFMELRHKFFIHLKKNSPLFLEKIIRQGRMVDTLSKIGYYIKGLKISRPEKITIFKKILSAKGEIPFIQSDSKEQLTWNDIFLANISKNYPEEPLPIPLNPEVKVNGLFAEDSTIFKSAQSPLMIPFSDIEGKKYSVIVKIGDDLRQDQLVMQLILLMDKLLKNNGLDLKLTPYSVLAFSPSFGCLECVPNCAAISTVIDKGDIRGWLRKHNPEDEDFHNACQNFVKSCAGYCVITYILGIGDRHLDNVLITHQGHLFHIDFGFILGRDPKPFPPPMKLCKEMVEGMGGSKSEGYIKFKELCVTAYNILRKSAHLILNMFILMVDANIRDIEHGAAADPIRNIMKVQEKFRVDLNDQDANAYMQSIINESEKALFPQLMENIHRWAQYWRS</sequence>
<dbReference type="PIRSF" id="PIRSF000587">
    <property type="entry name" value="PI3K_Vps34"/>
    <property type="match status" value="1"/>
</dbReference>
<comment type="similarity">
    <text evidence="8 9">Belongs to the PI3/PI4-kinase family.</text>
</comment>
<feature type="domain" description="PIK helical" evidence="12">
    <location>
        <begin position="495"/>
        <end position="678"/>
    </location>
</feature>
<dbReference type="SUPFAM" id="SSF56112">
    <property type="entry name" value="Protein kinase-like (PK-like)"/>
    <property type="match status" value="1"/>
</dbReference>
<evidence type="ECO:0000256" key="7">
    <source>
        <dbReference type="ARBA" id="ARBA00023136"/>
    </source>
</evidence>
<dbReference type="InterPro" id="IPR002420">
    <property type="entry name" value="PI3K-type_C2_dom"/>
</dbReference>
<evidence type="ECO:0000256" key="6">
    <source>
        <dbReference type="ARBA" id="ARBA00022840"/>
    </source>
</evidence>
<proteinExistence type="inferred from homology"/>
<comment type="caution">
    <text evidence="14">The sequence shown here is derived from an EMBL/GenBank/DDBJ whole genome shotgun (WGS) entry which is preliminary data.</text>
</comment>
<keyword evidence="3 8" id="KW-0808">Transferase</keyword>
<dbReference type="VEuPathDB" id="AmoebaDB:FDP41_012236"/>
<dbReference type="PANTHER" id="PTHR10048:SF7">
    <property type="entry name" value="PHOSPHATIDYLINOSITOL 3-KINASE CATALYTIC SUBUNIT TYPE 3"/>
    <property type="match status" value="1"/>
</dbReference>
<dbReference type="PANTHER" id="PTHR10048">
    <property type="entry name" value="PHOSPHATIDYLINOSITOL KINASE"/>
    <property type="match status" value="1"/>
</dbReference>
<evidence type="ECO:0000259" key="13">
    <source>
        <dbReference type="PROSITE" id="PS51547"/>
    </source>
</evidence>
<dbReference type="InterPro" id="IPR036940">
    <property type="entry name" value="PI3/4_kinase_cat_sf"/>
</dbReference>
<evidence type="ECO:0000256" key="5">
    <source>
        <dbReference type="ARBA" id="ARBA00022777"/>
    </source>
</evidence>
<feature type="domain" description="C2 PI3K-type" evidence="13">
    <location>
        <begin position="124"/>
        <end position="293"/>
    </location>
</feature>
<dbReference type="Gene3D" id="1.25.40.70">
    <property type="entry name" value="Phosphatidylinositol 3-kinase, accessory domain (PIK)"/>
    <property type="match status" value="1"/>
</dbReference>
<dbReference type="InterPro" id="IPR042236">
    <property type="entry name" value="PI3K_accessory_sf"/>
</dbReference>
<reference evidence="14 15" key="1">
    <citation type="journal article" date="2019" name="Sci. Rep.">
        <title>Nanopore sequencing improves the draft genome of the human pathogenic amoeba Naegleria fowleri.</title>
        <authorList>
            <person name="Liechti N."/>
            <person name="Schurch N."/>
            <person name="Bruggmann R."/>
            <person name="Wittwer M."/>
        </authorList>
    </citation>
    <scope>NUCLEOTIDE SEQUENCE [LARGE SCALE GENOMIC DNA]</scope>
    <source>
        <strain evidence="14 15">ATCC 30894</strain>
    </source>
</reference>
<dbReference type="CDD" id="cd00896">
    <property type="entry name" value="PI3Kc_III"/>
    <property type="match status" value="1"/>
</dbReference>
<evidence type="ECO:0000256" key="9">
    <source>
        <dbReference type="PROSITE-ProRule" id="PRU00880"/>
    </source>
</evidence>
<feature type="region of interest" description="Disordered" evidence="10">
    <location>
        <begin position="26"/>
        <end position="77"/>
    </location>
</feature>
<dbReference type="GO" id="GO:0034272">
    <property type="term" value="C:phosphatidylinositol 3-kinase complex, class III, type II"/>
    <property type="evidence" value="ECO:0007669"/>
    <property type="project" value="TreeGrafter"/>
</dbReference>
<evidence type="ECO:0000256" key="10">
    <source>
        <dbReference type="SAM" id="MobiDB-lite"/>
    </source>
</evidence>
<evidence type="ECO:0000256" key="4">
    <source>
        <dbReference type="ARBA" id="ARBA00022741"/>
    </source>
</evidence>
<dbReference type="GO" id="GO:0048015">
    <property type="term" value="P:phosphatidylinositol-mediated signaling"/>
    <property type="evidence" value="ECO:0007669"/>
    <property type="project" value="TreeGrafter"/>
</dbReference>
<dbReference type="SUPFAM" id="SSF48371">
    <property type="entry name" value="ARM repeat"/>
    <property type="match status" value="1"/>
</dbReference>
<gene>
    <name evidence="14" type="ORF">FDP41_012236</name>
</gene>
<accession>A0A6A5C8H0</accession>
<dbReference type="InterPro" id="IPR016024">
    <property type="entry name" value="ARM-type_fold"/>
</dbReference>
<dbReference type="Gene3D" id="1.10.1070.11">
    <property type="entry name" value="Phosphatidylinositol 3-/4-kinase, catalytic domain"/>
    <property type="match status" value="1"/>
</dbReference>
<dbReference type="InterPro" id="IPR011009">
    <property type="entry name" value="Kinase-like_dom_sf"/>
</dbReference>
<dbReference type="InterPro" id="IPR008290">
    <property type="entry name" value="PI3K_Vps34"/>
</dbReference>
<dbReference type="Pfam" id="PF00792">
    <property type="entry name" value="PI3K_C2"/>
    <property type="match status" value="1"/>
</dbReference>
<dbReference type="GO" id="GO:0005768">
    <property type="term" value="C:endosome"/>
    <property type="evidence" value="ECO:0007669"/>
    <property type="project" value="TreeGrafter"/>
</dbReference>
<dbReference type="Gene3D" id="3.30.1010.10">
    <property type="entry name" value="Phosphatidylinositol 3-kinase Catalytic Subunit, Chain A, domain 4"/>
    <property type="match status" value="1"/>
</dbReference>
<dbReference type="InterPro" id="IPR001263">
    <property type="entry name" value="PI3K_accessory_dom"/>
</dbReference>
<dbReference type="SUPFAM" id="SSF49562">
    <property type="entry name" value="C2 domain (Calcium/lipid-binding domain, CaLB)"/>
    <property type="match status" value="1"/>
</dbReference>
<dbReference type="FunFam" id="1.10.1070.11:FF:000002">
    <property type="entry name" value="Phosphatidylinositol 3-kinase catalytic subunit type 3"/>
    <property type="match status" value="1"/>
</dbReference>
<evidence type="ECO:0000256" key="2">
    <source>
        <dbReference type="ARBA" id="ARBA00012073"/>
    </source>
</evidence>
<dbReference type="AlphaFoldDB" id="A0A6A5C8H0"/>
<dbReference type="PROSITE" id="PS00915">
    <property type="entry name" value="PI3_4_KINASE_1"/>
    <property type="match status" value="1"/>
</dbReference>
<evidence type="ECO:0000256" key="3">
    <source>
        <dbReference type="ARBA" id="ARBA00022679"/>
    </source>
</evidence>
<dbReference type="GO" id="GO:0005777">
    <property type="term" value="C:peroxisome"/>
    <property type="evidence" value="ECO:0007669"/>
    <property type="project" value="TreeGrafter"/>
</dbReference>
<dbReference type="SMART" id="SM00146">
    <property type="entry name" value="PI3Kc"/>
    <property type="match status" value="1"/>
</dbReference>
<name>A0A6A5C8H0_NAEFO</name>
<dbReference type="RefSeq" id="XP_044566292.1">
    <property type="nucleotide sequence ID" value="XM_044702733.1"/>
</dbReference>
<dbReference type="InterPro" id="IPR035892">
    <property type="entry name" value="C2_domain_sf"/>
</dbReference>
<organism evidence="14 15">
    <name type="scientific">Naegleria fowleri</name>
    <name type="common">Brain eating amoeba</name>
    <dbReference type="NCBI Taxonomy" id="5763"/>
    <lineage>
        <taxon>Eukaryota</taxon>
        <taxon>Discoba</taxon>
        <taxon>Heterolobosea</taxon>
        <taxon>Tetramitia</taxon>
        <taxon>Eutetramitia</taxon>
        <taxon>Vahlkampfiidae</taxon>
        <taxon>Naegleria</taxon>
    </lineage>
</organism>
<dbReference type="Proteomes" id="UP000444721">
    <property type="component" value="Unassembled WGS sequence"/>
</dbReference>
<comment type="subcellular location">
    <subcellularLocation>
        <location evidence="1">Endomembrane system</location>
        <topology evidence="1">Peripheral membrane protein</topology>
    </subcellularLocation>
</comment>
<keyword evidence="6 8" id="KW-0067">ATP-binding</keyword>
<dbReference type="PROSITE" id="PS00916">
    <property type="entry name" value="PI3_4_KINASE_2"/>
    <property type="match status" value="1"/>
</dbReference>
<feature type="domain" description="PI3K/PI4K catalytic" evidence="11">
    <location>
        <begin position="775"/>
        <end position="1041"/>
    </location>
</feature>
<evidence type="ECO:0000313" key="14">
    <source>
        <dbReference type="EMBL" id="KAF0981579.1"/>
    </source>
</evidence>
<dbReference type="PROSITE" id="PS51547">
    <property type="entry name" value="C2_PI3K"/>
    <property type="match status" value="1"/>
</dbReference>
<dbReference type="PROSITE" id="PS50290">
    <property type="entry name" value="PI3_4_KINASE_3"/>
    <property type="match status" value="1"/>
</dbReference>
<evidence type="ECO:0000259" key="11">
    <source>
        <dbReference type="PROSITE" id="PS50290"/>
    </source>
</evidence>
<dbReference type="PROSITE" id="PS51545">
    <property type="entry name" value="PIK_HELICAL"/>
    <property type="match status" value="1"/>
</dbReference>
<dbReference type="FunFam" id="3.30.1010.10:FF:000016">
    <property type="entry name" value="Phosphatidylinositol 3-kinase catalytic subunit type 3"/>
    <property type="match status" value="1"/>
</dbReference>
<evidence type="ECO:0000256" key="1">
    <source>
        <dbReference type="ARBA" id="ARBA00004184"/>
    </source>
</evidence>
<dbReference type="CDD" id="cd00870">
    <property type="entry name" value="PI3Ka_III"/>
    <property type="match status" value="1"/>
</dbReference>
<keyword evidence="5 8" id="KW-0418">Kinase</keyword>
<dbReference type="VEuPathDB" id="AmoebaDB:NF0045640"/>
<protein>
    <recommendedName>
        <fullName evidence="2">phosphatidylinositol 3-kinase</fullName>
        <ecNumber evidence="2">2.7.1.137</ecNumber>
    </recommendedName>
</protein>
<dbReference type="EC" id="2.7.1.137" evidence="2"/>
<dbReference type="GO" id="GO:0000045">
    <property type="term" value="P:autophagosome assembly"/>
    <property type="evidence" value="ECO:0007669"/>
    <property type="project" value="TreeGrafter"/>
</dbReference>
<feature type="region of interest" description="Disordered" evidence="10">
    <location>
        <begin position="83"/>
        <end position="102"/>
    </location>
</feature>
<evidence type="ECO:0000259" key="12">
    <source>
        <dbReference type="PROSITE" id="PS51545"/>
    </source>
</evidence>
<dbReference type="OMA" id="EPMEPPM"/>
<dbReference type="EMBL" id="VFQX01000013">
    <property type="protein sequence ID" value="KAF0981579.1"/>
    <property type="molecule type" value="Genomic_DNA"/>
</dbReference>
<dbReference type="VEuPathDB" id="AmoebaDB:NfTy_038980"/>
<keyword evidence="7" id="KW-0472">Membrane</keyword>
<dbReference type="GO" id="GO:0034271">
    <property type="term" value="C:phosphatidylinositol 3-kinase complex, class III, type I"/>
    <property type="evidence" value="ECO:0007669"/>
    <property type="project" value="TreeGrafter"/>
</dbReference>
<dbReference type="GO" id="GO:0006897">
    <property type="term" value="P:endocytosis"/>
    <property type="evidence" value="ECO:0007669"/>
    <property type="project" value="TreeGrafter"/>
</dbReference>
<dbReference type="InterPro" id="IPR015433">
    <property type="entry name" value="PI3/4_kinase"/>
</dbReference>
<dbReference type="GO" id="GO:0016303">
    <property type="term" value="F:1-phosphatidylinositol-3-kinase activity"/>
    <property type="evidence" value="ECO:0007669"/>
    <property type="project" value="UniProtKB-EC"/>
</dbReference>
<feature type="compositionally biased region" description="Low complexity" evidence="10">
    <location>
        <begin position="34"/>
        <end position="74"/>
    </location>
</feature>
<dbReference type="GeneID" id="68119451"/>